<keyword evidence="2" id="KW-1185">Reference proteome</keyword>
<dbReference type="InterPro" id="IPR037175">
    <property type="entry name" value="KFase_sf"/>
</dbReference>
<organism evidence="1 2">
    <name type="scientific">Phytomonospora endophytica</name>
    <dbReference type="NCBI Taxonomy" id="714109"/>
    <lineage>
        <taxon>Bacteria</taxon>
        <taxon>Bacillati</taxon>
        <taxon>Actinomycetota</taxon>
        <taxon>Actinomycetes</taxon>
        <taxon>Micromonosporales</taxon>
        <taxon>Micromonosporaceae</taxon>
        <taxon>Phytomonospora</taxon>
    </lineage>
</organism>
<protein>
    <submittedName>
        <fullName evidence="1">Kynurenine formamidase</fullName>
    </submittedName>
</protein>
<dbReference type="SUPFAM" id="SSF102198">
    <property type="entry name" value="Putative cyclase"/>
    <property type="match status" value="1"/>
</dbReference>
<name>A0A841G2D5_9ACTN</name>
<dbReference type="GO" id="GO:0004061">
    <property type="term" value="F:arylformamidase activity"/>
    <property type="evidence" value="ECO:0007669"/>
    <property type="project" value="InterPro"/>
</dbReference>
<dbReference type="RefSeq" id="WP_239122386.1">
    <property type="nucleotide sequence ID" value="NZ_BONT01000103.1"/>
</dbReference>
<dbReference type="AlphaFoldDB" id="A0A841G2D5"/>
<dbReference type="EMBL" id="JACHGT010000027">
    <property type="protein sequence ID" value="MBB6039932.1"/>
    <property type="molecule type" value="Genomic_DNA"/>
</dbReference>
<dbReference type="PANTHER" id="PTHR31118:SF32">
    <property type="entry name" value="KYNURENINE FORMAMIDASE"/>
    <property type="match status" value="1"/>
</dbReference>
<evidence type="ECO:0000313" key="1">
    <source>
        <dbReference type="EMBL" id="MBB6039932.1"/>
    </source>
</evidence>
<dbReference type="InterPro" id="IPR007325">
    <property type="entry name" value="KFase/CYL"/>
</dbReference>
<reference evidence="1 2" key="1">
    <citation type="submission" date="2020-08" db="EMBL/GenBank/DDBJ databases">
        <title>Genomic Encyclopedia of Type Strains, Phase IV (KMG-IV): sequencing the most valuable type-strain genomes for metagenomic binning, comparative biology and taxonomic classification.</title>
        <authorList>
            <person name="Goeker M."/>
        </authorList>
    </citation>
    <scope>NUCLEOTIDE SEQUENCE [LARGE SCALE GENOMIC DNA]</scope>
    <source>
        <strain evidence="1 2">YIM 65646</strain>
    </source>
</reference>
<dbReference type="GO" id="GO:0019441">
    <property type="term" value="P:L-tryptophan catabolic process to kynurenine"/>
    <property type="evidence" value="ECO:0007669"/>
    <property type="project" value="InterPro"/>
</dbReference>
<sequence>MMRSVVDLSHPITDGMVTVPGLPGPKIGQFRSHAESAPNYAPGTSFQFGHFDMISQTGTYLDSPFHRYPDGVDLSGLPLASTVDLPIELITAGGPVDASTLEGRDVEGKAVLFQTGWDRHWGTAAYAVGHPHITRDGAHYLADNGAVLVGFDASNVDDTTDPERPAHTVLLGRGVVVVEHLRGLDRLPHDLRHWRFHAAPLAVAGMGTSPVRAYAVLVSSPTSESVPSS</sequence>
<dbReference type="Pfam" id="PF04199">
    <property type="entry name" value="Cyclase"/>
    <property type="match status" value="1"/>
</dbReference>
<comment type="caution">
    <text evidence="1">The sequence shown here is derived from an EMBL/GenBank/DDBJ whole genome shotgun (WGS) entry which is preliminary data.</text>
</comment>
<dbReference type="PANTHER" id="PTHR31118">
    <property type="entry name" value="CYCLASE-LIKE PROTEIN 2"/>
    <property type="match status" value="1"/>
</dbReference>
<dbReference type="Gene3D" id="3.50.30.50">
    <property type="entry name" value="Putative cyclase"/>
    <property type="match status" value="1"/>
</dbReference>
<dbReference type="Proteomes" id="UP000548476">
    <property type="component" value="Unassembled WGS sequence"/>
</dbReference>
<accession>A0A841G2D5</accession>
<proteinExistence type="predicted"/>
<evidence type="ECO:0000313" key="2">
    <source>
        <dbReference type="Proteomes" id="UP000548476"/>
    </source>
</evidence>
<gene>
    <name evidence="1" type="ORF">HNR73_007831</name>
</gene>